<dbReference type="EMBL" id="GL945484">
    <property type="protein sequence ID" value="EGN96150.1"/>
    <property type="molecule type" value="Genomic_DNA"/>
</dbReference>
<reference evidence="2" key="1">
    <citation type="journal article" date="2011" name="Science">
        <title>The plant cell wall-decomposing machinery underlies the functional diversity of forest fungi.</title>
        <authorList>
            <person name="Eastwood D.C."/>
            <person name="Floudas D."/>
            <person name="Binder M."/>
            <person name="Majcherczyk A."/>
            <person name="Schneider P."/>
            <person name="Aerts A."/>
            <person name="Asiegbu F.O."/>
            <person name="Baker S.E."/>
            <person name="Barry K."/>
            <person name="Bendiksby M."/>
            <person name="Blumentritt M."/>
            <person name="Coutinho P.M."/>
            <person name="Cullen D."/>
            <person name="de Vries R.P."/>
            <person name="Gathman A."/>
            <person name="Goodell B."/>
            <person name="Henrissat B."/>
            <person name="Ihrmark K."/>
            <person name="Kauserud H."/>
            <person name="Kohler A."/>
            <person name="LaButti K."/>
            <person name="Lapidus A."/>
            <person name="Lavin J.L."/>
            <person name="Lee Y.-H."/>
            <person name="Lindquist E."/>
            <person name="Lilly W."/>
            <person name="Lucas S."/>
            <person name="Morin E."/>
            <person name="Murat C."/>
            <person name="Oguiza J.A."/>
            <person name="Park J."/>
            <person name="Pisabarro A.G."/>
            <person name="Riley R."/>
            <person name="Rosling A."/>
            <person name="Salamov A."/>
            <person name="Schmidt O."/>
            <person name="Schmutz J."/>
            <person name="Skrede I."/>
            <person name="Stenlid J."/>
            <person name="Wiebenga A."/>
            <person name="Xie X."/>
            <person name="Kuees U."/>
            <person name="Hibbett D.S."/>
            <person name="Hoffmeister D."/>
            <person name="Hoegberg N."/>
            <person name="Martin F."/>
            <person name="Grigoriev I.V."/>
            <person name="Watkinson S.C."/>
        </authorList>
    </citation>
    <scope>NUCLEOTIDE SEQUENCE [LARGE SCALE GENOMIC DNA]</scope>
    <source>
        <strain evidence="2">strain S7.3</strain>
    </source>
</reference>
<dbReference type="Proteomes" id="UP000008063">
    <property type="component" value="Unassembled WGS sequence"/>
</dbReference>
<accession>F8Q6B2</accession>
<evidence type="ECO:0000313" key="2">
    <source>
        <dbReference type="Proteomes" id="UP000008063"/>
    </source>
</evidence>
<gene>
    <name evidence="1" type="ORF">SERLA73DRAFT_76142</name>
</gene>
<keyword evidence="2" id="KW-1185">Reference proteome</keyword>
<dbReference type="AlphaFoldDB" id="F8Q6B2"/>
<evidence type="ECO:0000313" key="1">
    <source>
        <dbReference type="EMBL" id="EGN96150.1"/>
    </source>
</evidence>
<sequence>MTQSTASSWIGNMMVLKHNLDDEADIQNMKQENLELINITLQVLFRSHTLFFTCLD</sequence>
<proteinExistence type="predicted"/>
<organism evidence="2">
    <name type="scientific">Serpula lacrymans var. lacrymans (strain S7.3)</name>
    <name type="common">Dry rot fungus</name>
    <dbReference type="NCBI Taxonomy" id="936435"/>
    <lineage>
        <taxon>Eukaryota</taxon>
        <taxon>Fungi</taxon>
        <taxon>Dikarya</taxon>
        <taxon>Basidiomycota</taxon>
        <taxon>Agaricomycotina</taxon>
        <taxon>Agaricomycetes</taxon>
        <taxon>Agaricomycetidae</taxon>
        <taxon>Boletales</taxon>
        <taxon>Coniophorineae</taxon>
        <taxon>Serpulaceae</taxon>
        <taxon>Serpula</taxon>
    </lineage>
</organism>
<name>F8Q6B2_SERL3</name>
<dbReference type="HOGENOM" id="CLU_3015605_0_0_1"/>
<protein>
    <submittedName>
        <fullName evidence="1">Uncharacterized protein</fullName>
    </submittedName>
</protein>
<dbReference type="InParanoid" id="F8Q6B2"/>